<evidence type="ECO:0000313" key="2">
    <source>
        <dbReference type="EMBL" id="VVA00363.1"/>
    </source>
</evidence>
<sequence>VSTKSLLQIDNCRQQLDSVLSNIGRVKQNALQYFDSADKSMNSVLPISELGAEKSLDKVKAAKESYEKNLETVQNEMSRINVEEGSLTDIDKKITDIENDLLKMKKQYYKLNYNTC</sequence>
<keyword evidence="1" id="KW-0175">Coiled coil</keyword>
<accession>A0A565A6X9</accession>
<gene>
    <name evidence="2" type="ORF">PVP01_0010770</name>
</gene>
<proteinExistence type="predicted"/>
<feature type="non-terminal residue" evidence="2">
    <location>
        <position position="1"/>
    </location>
</feature>
<dbReference type="VEuPathDB" id="PlasmoDB:PVP01_0010770"/>
<dbReference type="OrthoDB" id="385684at2759"/>
<protein>
    <submittedName>
        <fullName evidence="2">Reticulocyte binding protein 1a, putative</fullName>
    </submittedName>
</protein>
<dbReference type="EMBL" id="FLZR02000165">
    <property type="protein sequence ID" value="VVA00363.1"/>
    <property type="molecule type" value="Genomic_DNA"/>
</dbReference>
<organism evidence="2">
    <name type="scientific">Plasmodium vivax</name>
    <name type="common">malaria parasite P. vivax</name>
    <dbReference type="NCBI Taxonomy" id="5855"/>
    <lineage>
        <taxon>Eukaryota</taxon>
        <taxon>Sar</taxon>
        <taxon>Alveolata</taxon>
        <taxon>Apicomplexa</taxon>
        <taxon>Aconoidasida</taxon>
        <taxon>Haemosporida</taxon>
        <taxon>Plasmodiidae</taxon>
        <taxon>Plasmodium</taxon>
        <taxon>Plasmodium (Plasmodium)</taxon>
    </lineage>
</organism>
<feature type="coiled-coil region" evidence="1">
    <location>
        <begin position="56"/>
        <end position="107"/>
    </location>
</feature>
<dbReference type="AlphaFoldDB" id="A0A565A6X9"/>
<evidence type="ECO:0000256" key="1">
    <source>
        <dbReference type="SAM" id="Coils"/>
    </source>
</evidence>
<reference evidence="2" key="1">
    <citation type="submission" date="2016-07" db="EMBL/GenBank/DDBJ databases">
        <authorList>
            <consortium name="Pathogen Informatics"/>
        </authorList>
    </citation>
    <scope>NUCLEOTIDE SEQUENCE</scope>
</reference>
<name>A0A565A6X9_PLAVI</name>
<dbReference type="Proteomes" id="UP000220605">
    <property type="component" value="Unassembled WGS sequence"/>
</dbReference>